<evidence type="ECO:0000313" key="11">
    <source>
        <dbReference type="EMBL" id="CAE7187906.1"/>
    </source>
</evidence>
<dbReference type="Pfam" id="PF01762">
    <property type="entry name" value="Galactosyl_T"/>
    <property type="match status" value="1"/>
</dbReference>
<dbReference type="OrthoDB" id="414887at2759"/>
<keyword evidence="8 10" id="KW-0333">Golgi apparatus</keyword>
<proteinExistence type="inferred from homology"/>
<comment type="caution">
    <text evidence="11">The sequence shown here is derived from an EMBL/GenBank/DDBJ whole genome shotgun (WGS) entry which is preliminary data.</text>
</comment>
<evidence type="ECO:0000313" key="12">
    <source>
        <dbReference type="Proteomes" id="UP000601435"/>
    </source>
</evidence>
<dbReference type="Proteomes" id="UP000601435">
    <property type="component" value="Unassembled WGS sequence"/>
</dbReference>
<dbReference type="GO" id="GO:0016758">
    <property type="term" value="F:hexosyltransferase activity"/>
    <property type="evidence" value="ECO:0007669"/>
    <property type="project" value="InterPro"/>
</dbReference>
<dbReference type="InterPro" id="IPR002659">
    <property type="entry name" value="Glyco_trans_31"/>
</dbReference>
<evidence type="ECO:0000256" key="3">
    <source>
        <dbReference type="ARBA" id="ARBA00022676"/>
    </source>
</evidence>
<protein>
    <recommendedName>
        <fullName evidence="10">Hexosyltransferase</fullName>
        <ecNumber evidence="10">2.4.1.-</ecNumber>
    </recommendedName>
</protein>
<keyword evidence="12" id="KW-1185">Reference proteome</keyword>
<dbReference type="EMBL" id="CAJNJA010005309">
    <property type="protein sequence ID" value="CAE7187906.1"/>
    <property type="molecule type" value="Genomic_DNA"/>
</dbReference>
<sequence length="199" mass="22417">DFYAFLLHITDGRPDLRQFLVRKMLLHLTTPAWSGVECPAPNRVSRRGDGGPAEALEVVALIATPVEAFSWRAMVRKTLEELAVGVTAGCPVALHARFAVGLPPARQMDQLQLEAQTFGDLARLNMTDNFITAGQNSEKSFLSFAWAVQHFPNADLIFHQDGDTMVDWREAVPRMLRRIFGLLPPARRDIRRHFIDTRI</sequence>
<comment type="similarity">
    <text evidence="2 10">Belongs to the glycosyltransferase 31 family.</text>
</comment>
<comment type="subcellular location">
    <subcellularLocation>
        <location evidence="1 10">Golgi apparatus membrane</location>
        <topology evidence="1 10">Single-pass type II membrane protein</topology>
    </subcellularLocation>
</comment>
<dbReference type="GO" id="GO:0000139">
    <property type="term" value="C:Golgi membrane"/>
    <property type="evidence" value="ECO:0007669"/>
    <property type="project" value="UniProtKB-SubCell"/>
</dbReference>
<gene>
    <name evidence="11" type="ORF">SNEC2469_LOCUS985</name>
</gene>
<dbReference type="EC" id="2.4.1.-" evidence="10"/>
<name>A0A812IUA1_9DINO</name>
<keyword evidence="5" id="KW-0812">Transmembrane</keyword>
<keyword evidence="9" id="KW-0472">Membrane</keyword>
<evidence type="ECO:0000256" key="6">
    <source>
        <dbReference type="ARBA" id="ARBA00022968"/>
    </source>
</evidence>
<organism evidence="11 12">
    <name type="scientific">Symbiodinium necroappetens</name>
    <dbReference type="NCBI Taxonomy" id="1628268"/>
    <lineage>
        <taxon>Eukaryota</taxon>
        <taxon>Sar</taxon>
        <taxon>Alveolata</taxon>
        <taxon>Dinophyceae</taxon>
        <taxon>Suessiales</taxon>
        <taxon>Symbiodiniaceae</taxon>
        <taxon>Symbiodinium</taxon>
    </lineage>
</organism>
<reference evidence="11" key="1">
    <citation type="submission" date="2021-02" db="EMBL/GenBank/DDBJ databases">
        <authorList>
            <person name="Dougan E. K."/>
            <person name="Rhodes N."/>
            <person name="Thang M."/>
            <person name="Chan C."/>
        </authorList>
    </citation>
    <scope>NUCLEOTIDE SEQUENCE</scope>
</reference>
<evidence type="ECO:0000256" key="1">
    <source>
        <dbReference type="ARBA" id="ARBA00004323"/>
    </source>
</evidence>
<accession>A0A812IUA1</accession>
<feature type="non-terminal residue" evidence="11">
    <location>
        <position position="199"/>
    </location>
</feature>
<keyword evidence="4" id="KW-0808">Transferase</keyword>
<dbReference type="AlphaFoldDB" id="A0A812IUA1"/>
<keyword evidence="3 10" id="KW-0328">Glycosyltransferase</keyword>
<evidence type="ECO:0000256" key="7">
    <source>
        <dbReference type="ARBA" id="ARBA00022989"/>
    </source>
</evidence>
<dbReference type="PANTHER" id="PTHR11214">
    <property type="entry name" value="BETA-1,3-N-ACETYLGLUCOSAMINYLTRANSFERASE"/>
    <property type="match status" value="1"/>
</dbReference>
<keyword evidence="6" id="KW-0735">Signal-anchor</keyword>
<keyword evidence="7" id="KW-1133">Transmembrane helix</keyword>
<evidence type="ECO:0000256" key="4">
    <source>
        <dbReference type="ARBA" id="ARBA00022679"/>
    </source>
</evidence>
<evidence type="ECO:0000256" key="2">
    <source>
        <dbReference type="ARBA" id="ARBA00008661"/>
    </source>
</evidence>
<evidence type="ECO:0000256" key="10">
    <source>
        <dbReference type="RuleBase" id="RU363063"/>
    </source>
</evidence>
<evidence type="ECO:0000256" key="5">
    <source>
        <dbReference type="ARBA" id="ARBA00022692"/>
    </source>
</evidence>
<evidence type="ECO:0000256" key="8">
    <source>
        <dbReference type="ARBA" id="ARBA00023034"/>
    </source>
</evidence>
<evidence type="ECO:0000256" key="9">
    <source>
        <dbReference type="ARBA" id="ARBA00023136"/>
    </source>
</evidence>